<evidence type="ECO:0000256" key="6">
    <source>
        <dbReference type="ARBA" id="ARBA00023015"/>
    </source>
</evidence>
<feature type="domain" description="Nuclear receptor" evidence="11">
    <location>
        <begin position="20"/>
        <end position="95"/>
    </location>
</feature>
<dbReference type="GO" id="GO:0003700">
    <property type="term" value="F:DNA-binding transcription factor activity"/>
    <property type="evidence" value="ECO:0007669"/>
    <property type="project" value="InterPro"/>
</dbReference>
<dbReference type="PANTHER" id="PTHR24083">
    <property type="entry name" value="NUCLEAR HORMONE RECEPTOR"/>
    <property type="match status" value="1"/>
</dbReference>
<keyword evidence="7" id="KW-0238">DNA-binding</keyword>
<evidence type="ECO:0000259" key="11">
    <source>
        <dbReference type="PROSITE" id="PS51030"/>
    </source>
</evidence>
<dbReference type="Pfam" id="PF00104">
    <property type="entry name" value="Hormone_recep"/>
    <property type="match status" value="1"/>
</dbReference>
<keyword evidence="4" id="KW-0863">Zinc-finger</keyword>
<dbReference type="SMART" id="SM00399">
    <property type="entry name" value="ZnF_C4"/>
    <property type="match status" value="1"/>
</dbReference>
<sequence>MIKKRNVGNPTRRRHRRLLSDPCAVCADSIQCYNFGAPSCQACTGFFRNSVRQKKIYKCRFQQQCYIEKGSRTSCRSCRFKKCMKVGMKKERVKKTKKSPQHFPNQEIVDFNQIRFLLRIEEILSKIRSSRTELSDEYIDQFASLKHLINSNENLLTRASEFSKLSPSPWEGEKAMELTEKFGFFVTRPKHRILDHLLCAGLIKSMPVTAALSSDDKTRFFHGIAIMICCFTSAYYSVQQRSDTVIKPNGLMPIWFFRVPRYAQDKKVTVFTERLYWHALKPFTQLGLDREEFVLLLAILLSHPCFATLSPSSQEQLYEECTKFSGILFRLLQRRHDTFSGVRRFVELFRLVGHAIWMANYYYKFATYMDVFHFKREREEAMPKAIYTIYSNK</sequence>
<dbReference type="InterPro" id="IPR050274">
    <property type="entry name" value="Nuclear_hormone_rcpt_NR2"/>
</dbReference>
<keyword evidence="6" id="KW-0805">Transcription regulation</keyword>
<comment type="similarity">
    <text evidence="2">Belongs to the nuclear hormone receptor family.</text>
</comment>
<keyword evidence="9" id="KW-0675">Receptor</keyword>
<evidence type="ECO:0000256" key="10">
    <source>
        <dbReference type="ARBA" id="ARBA00023242"/>
    </source>
</evidence>
<dbReference type="InterPro" id="IPR049636">
    <property type="entry name" value="HNF4-like_DBD"/>
</dbReference>
<evidence type="ECO:0000256" key="7">
    <source>
        <dbReference type="ARBA" id="ARBA00023125"/>
    </source>
</evidence>
<name>A0A914IC56_GLORO</name>
<evidence type="ECO:0000256" key="4">
    <source>
        <dbReference type="ARBA" id="ARBA00022771"/>
    </source>
</evidence>
<evidence type="ECO:0000256" key="9">
    <source>
        <dbReference type="ARBA" id="ARBA00023170"/>
    </source>
</evidence>
<evidence type="ECO:0000256" key="8">
    <source>
        <dbReference type="ARBA" id="ARBA00023163"/>
    </source>
</evidence>
<evidence type="ECO:0000256" key="5">
    <source>
        <dbReference type="ARBA" id="ARBA00022833"/>
    </source>
</evidence>
<keyword evidence="3" id="KW-0479">Metal-binding</keyword>
<dbReference type="PRINTS" id="PR00047">
    <property type="entry name" value="STROIDFINGER"/>
</dbReference>
<dbReference type="GO" id="GO:0005634">
    <property type="term" value="C:nucleus"/>
    <property type="evidence" value="ECO:0007669"/>
    <property type="project" value="UniProtKB-SubCell"/>
</dbReference>
<dbReference type="Pfam" id="PF00105">
    <property type="entry name" value="zf-C4"/>
    <property type="match status" value="1"/>
</dbReference>
<dbReference type="SUPFAM" id="SSF48508">
    <property type="entry name" value="Nuclear receptor ligand-binding domain"/>
    <property type="match status" value="1"/>
</dbReference>
<dbReference type="InterPro" id="IPR013088">
    <property type="entry name" value="Znf_NHR/GATA"/>
</dbReference>
<dbReference type="PROSITE" id="PS51030">
    <property type="entry name" value="NUCLEAR_REC_DBD_2"/>
    <property type="match status" value="1"/>
</dbReference>
<dbReference type="Proteomes" id="UP000887572">
    <property type="component" value="Unplaced"/>
</dbReference>
<dbReference type="CDD" id="cd06960">
    <property type="entry name" value="NR_DBD_HNF4A"/>
    <property type="match status" value="1"/>
</dbReference>
<dbReference type="Gene3D" id="3.30.50.10">
    <property type="entry name" value="Erythroid Transcription Factor GATA-1, subunit A"/>
    <property type="match status" value="1"/>
</dbReference>
<reference evidence="13" key="1">
    <citation type="submission" date="2022-11" db="UniProtKB">
        <authorList>
            <consortium name="WormBaseParasite"/>
        </authorList>
    </citation>
    <scope>IDENTIFICATION</scope>
</reference>
<keyword evidence="8" id="KW-0804">Transcription</keyword>
<dbReference type="AlphaFoldDB" id="A0A914IC56"/>
<organism evidence="12 13">
    <name type="scientific">Globodera rostochiensis</name>
    <name type="common">Golden nematode worm</name>
    <name type="synonym">Heterodera rostochiensis</name>
    <dbReference type="NCBI Taxonomy" id="31243"/>
    <lineage>
        <taxon>Eukaryota</taxon>
        <taxon>Metazoa</taxon>
        <taxon>Ecdysozoa</taxon>
        <taxon>Nematoda</taxon>
        <taxon>Chromadorea</taxon>
        <taxon>Rhabditida</taxon>
        <taxon>Tylenchina</taxon>
        <taxon>Tylenchomorpha</taxon>
        <taxon>Tylenchoidea</taxon>
        <taxon>Heteroderidae</taxon>
        <taxon>Heteroderinae</taxon>
        <taxon>Globodera</taxon>
    </lineage>
</organism>
<dbReference type="GO" id="GO:0008270">
    <property type="term" value="F:zinc ion binding"/>
    <property type="evidence" value="ECO:0007669"/>
    <property type="project" value="UniProtKB-KW"/>
</dbReference>
<accession>A0A914IC56</accession>
<evidence type="ECO:0000313" key="12">
    <source>
        <dbReference type="Proteomes" id="UP000887572"/>
    </source>
</evidence>
<dbReference type="InterPro" id="IPR001628">
    <property type="entry name" value="Znf_hrmn_rcpt"/>
</dbReference>
<comment type="subcellular location">
    <subcellularLocation>
        <location evidence="1">Nucleus</location>
    </subcellularLocation>
</comment>
<dbReference type="SMART" id="SM00430">
    <property type="entry name" value="HOLI"/>
    <property type="match status" value="1"/>
</dbReference>
<dbReference type="WBParaSite" id="Gr19_v10_g9469.t1">
    <property type="protein sequence ID" value="Gr19_v10_g9469.t1"/>
    <property type="gene ID" value="Gr19_v10_g9469"/>
</dbReference>
<evidence type="ECO:0000256" key="1">
    <source>
        <dbReference type="ARBA" id="ARBA00004123"/>
    </source>
</evidence>
<evidence type="ECO:0000313" key="13">
    <source>
        <dbReference type="WBParaSite" id="Gr19_v10_g9469.t1"/>
    </source>
</evidence>
<protein>
    <submittedName>
        <fullName evidence="13">Nuclear receptor domain-containing protein</fullName>
    </submittedName>
</protein>
<dbReference type="InterPro" id="IPR000536">
    <property type="entry name" value="Nucl_hrmn_rcpt_lig-bd"/>
</dbReference>
<dbReference type="InterPro" id="IPR035500">
    <property type="entry name" value="NHR-like_dom_sf"/>
</dbReference>
<dbReference type="SUPFAM" id="SSF57716">
    <property type="entry name" value="Glucocorticoid receptor-like (DNA-binding domain)"/>
    <property type="match status" value="1"/>
</dbReference>
<dbReference type="Gene3D" id="1.10.565.10">
    <property type="entry name" value="Retinoid X Receptor"/>
    <property type="match status" value="1"/>
</dbReference>
<evidence type="ECO:0000256" key="3">
    <source>
        <dbReference type="ARBA" id="ARBA00022723"/>
    </source>
</evidence>
<dbReference type="GO" id="GO:0000978">
    <property type="term" value="F:RNA polymerase II cis-regulatory region sequence-specific DNA binding"/>
    <property type="evidence" value="ECO:0007669"/>
    <property type="project" value="InterPro"/>
</dbReference>
<proteinExistence type="inferred from homology"/>
<keyword evidence="10" id="KW-0539">Nucleus</keyword>
<keyword evidence="5" id="KW-0862">Zinc</keyword>
<evidence type="ECO:0000256" key="2">
    <source>
        <dbReference type="ARBA" id="ARBA00005993"/>
    </source>
</evidence>
<keyword evidence="12" id="KW-1185">Reference proteome</keyword>